<evidence type="ECO:0000259" key="6">
    <source>
        <dbReference type="PROSITE" id="PS50278"/>
    </source>
</evidence>
<feature type="transmembrane region" description="Helical" evidence="5">
    <location>
        <begin position="12"/>
        <end position="31"/>
    </location>
</feature>
<proteinExistence type="inferred from homology"/>
<dbReference type="InterPro" id="IPR029034">
    <property type="entry name" value="Cystine-knot_cytokine"/>
</dbReference>
<keyword evidence="5" id="KW-0472">Membrane</keyword>
<evidence type="ECO:0000313" key="9">
    <source>
        <dbReference type="RefSeq" id="XP_049312786.1"/>
    </source>
</evidence>
<evidence type="ECO:0000313" key="11">
    <source>
        <dbReference type="RefSeq" id="XP_049312788.1"/>
    </source>
</evidence>
<dbReference type="RefSeq" id="XP_049312786.1">
    <property type="nucleotide sequence ID" value="XM_049456829.1"/>
</dbReference>
<evidence type="ECO:0000313" key="12">
    <source>
        <dbReference type="RefSeq" id="XP_049312789.1"/>
    </source>
</evidence>
<evidence type="ECO:0000256" key="3">
    <source>
        <dbReference type="ARBA" id="ARBA00023246"/>
    </source>
</evidence>
<keyword evidence="3" id="KW-0497">Mitogen</keyword>
<accession>A0ABM3JUD5</accession>
<protein>
    <submittedName>
        <fullName evidence="8 9">Uncharacterized protein LOC105224091 isoform X1</fullName>
    </submittedName>
</protein>
<evidence type="ECO:0000256" key="2">
    <source>
        <dbReference type="ARBA" id="ARBA00023030"/>
    </source>
</evidence>
<dbReference type="PANTHER" id="PTHR11633">
    <property type="entry name" value="PLATELET-DERIVED GROWTH FACTOR"/>
    <property type="match status" value="1"/>
</dbReference>
<dbReference type="Proteomes" id="UP001652620">
    <property type="component" value="Chromosome 4"/>
</dbReference>
<dbReference type="RefSeq" id="XP_049312787.1">
    <property type="nucleotide sequence ID" value="XM_049456830.1"/>
</dbReference>
<dbReference type="Pfam" id="PF00341">
    <property type="entry name" value="PDGF"/>
    <property type="match status" value="1"/>
</dbReference>
<dbReference type="SMART" id="SM00141">
    <property type="entry name" value="PDGF"/>
    <property type="match status" value="1"/>
</dbReference>
<dbReference type="RefSeq" id="XP_049312792.1">
    <property type="nucleotide sequence ID" value="XM_049456835.1"/>
</dbReference>
<dbReference type="SUPFAM" id="SSF57501">
    <property type="entry name" value="Cystine-knot cytokines"/>
    <property type="match status" value="1"/>
</dbReference>
<dbReference type="RefSeq" id="XP_049312789.1">
    <property type="nucleotide sequence ID" value="XM_049456832.1"/>
</dbReference>
<dbReference type="PANTHER" id="PTHR11633:SF1">
    <property type="entry name" value="LD28763P"/>
    <property type="match status" value="1"/>
</dbReference>
<evidence type="ECO:0000313" key="13">
    <source>
        <dbReference type="RefSeq" id="XP_049312792.1"/>
    </source>
</evidence>
<dbReference type="GeneID" id="105224091"/>
<feature type="domain" description="Platelet-derived growth factor (PDGF) family profile" evidence="6">
    <location>
        <begin position="106"/>
        <end position="210"/>
    </location>
</feature>
<comment type="similarity">
    <text evidence="1 4">Belongs to the PDGF/VEGF growth factor family.</text>
</comment>
<evidence type="ECO:0000313" key="8">
    <source>
        <dbReference type="RefSeq" id="XP_049312785.1"/>
    </source>
</evidence>
<sequence>MYMKHGCTSTPLLLWLTVITFSVLYNNIACIEIPTRFLYKRSADADNTPAAADAGERARTDGTSDENMLTFYKELANVTDVEDLIERFVDKDSIDPQLGLQDTFRRSVERANVVQAKSAACMPESTVVPLIPLESSNDPKIDYFPKCTRVKRCGGCCGSQLMSCQPAETETINFEVIPFEVVGGRKMRLRGKDIVVVEQHTKCKCDCRIKAKVGSRDCKQYQTYRPDKCSCECTNEDDELQCSKQGHKYWDQTECRCVCRDSQSCTTGTIFDDSQCACIEITTTDDGSNAKSATSNSPTLLDRRRFIVKAIPVEVKPDDSTRYSV</sequence>
<evidence type="ECO:0000256" key="1">
    <source>
        <dbReference type="ARBA" id="ARBA00006686"/>
    </source>
</evidence>
<evidence type="ECO:0000256" key="4">
    <source>
        <dbReference type="RuleBase" id="RU003818"/>
    </source>
</evidence>
<keyword evidence="5" id="KW-1133">Transmembrane helix</keyword>
<keyword evidence="5" id="KW-0812">Transmembrane</keyword>
<gene>
    <name evidence="8 9 10 11 12 13" type="primary">LOC105224091</name>
</gene>
<dbReference type="PROSITE" id="PS50278">
    <property type="entry name" value="PDGF_2"/>
    <property type="match status" value="1"/>
</dbReference>
<evidence type="ECO:0000313" key="7">
    <source>
        <dbReference type="Proteomes" id="UP001652620"/>
    </source>
</evidence>
<dbReference type="InterPro" id="IPR000072">
    <property type="entry name" value="PDGF/VEGF_dom"/>
</dbReference>
<evidence type="ECO:0000313" key="10">
    <source>
        <dbReference type="RefSeq" id="XP_049312787.1"/>
    </source>
</evidence>
<keyword evidence="7" id="KW-1185">Reference proteome</keyword>
<keyword evidence="2 4" id="KW-0339">Growth factor</keyword>
<dbReference type="RefSeq" id="XP_049312788.1">
    <property type="nucleotide sequence ID" value="XM_049456831.1"/>
</dbReference>
<reference evidence="8 9" key="1">
    <citation type="submission" date="2025-05" db="UniProtKB">
        <authorList>
            <consortium name="RefSeq"/>
        </authorList>
    </citation>
    <scope>IDENTIFICATION</scope>
    <source>
        <tissue evidence="8 9">Adult</tissue>
    </source>
</reference>
<name>A0ABM3JUD5_BACDO</name>
<dbReference type="Gene3D" id="2.10.90.10">
    <property type="entry name" value="Cystine-knot cytokines"/>
    <property type="match status" value="1"/>
</dbReference>
<dbReference type="RefSeq" id="XP_049312785.1">
    <property type="nucleotide sequence ID" value="XM_049456828.1"/>
</dbReference>
<evidence type="ECO:0000256" key="5">
    <source>
        <dbReference type="SAM" id="Phobius"/>
    </source>
</evidence>
<organism evidence="7 13">
    <name type="scientific">Bactrocera dorsalis</name>
    <name type="common">Oriental fruit fly</name>
    <name type="synonym">Dacus dorsalis</name>
    <dbReference type="NCBI Taxonomy" id="27457"/>
    <lineage>
        <taxon>Eukaryota</taxon>
        <taxon>Metazoa</taxon>
        <taxon>Ecdysozoa</taxon>
        <taxon>Arthropoda</taxon>
        <taxon>Hexapoda</taxon>
        <taxon>Insecta</taxon>
        <taxon>Pterygota</taxon>
        <taxon>Neoptera</taxon>
        <taxon>Endopterygota</taxon>
        <taxon>Diptera</taxon>
        <taxon>Brachycera</taxon>
        <taxon>Muscomorpha</taxon>
        <taxon>Tephritoidea</taxon>
        <taxon>Tephritidae</taxon>
        <taxon>Bactrocera</taxon>
        <taxon>Bactrocera</taxon>
    </lineage>
</organism>